<dbReference type="PROSITE" id="PS50082">
    <property type="entry name" value="WD_REPEATS_2"/>
    <property type="match status" value="2"/>
</dbReference>
<dbReference type="GO" id="GO:0032797">
    <property type="term" value="C:SMN complex"/>
    <property type="evidence" value="ECO:0007669"/>
    <property type="project" value="TreeGrafter"/>
</dbReference>
<dbReference type="InterPro" id="IPR015943">
    <property type="entry name" value="WD40/YVTN_repeat-like_dom_sf"/>
</dbReference>
<dbReference type="SMART" id="SM00320">
    <property type="entry name" value="WD40"/>
    <property type="match status" value="5"/>
</dbReference>
<evidence type="ECO:0000256" key="3">
    <source>
        <dbReference type="ARBA" id="ARBA00022737"/>
    </source>
</evidence>
<dbReference type="Gene3D" id="2.130.10.10">
    <property type="entry name" value="YVTN repeat-like/Quinoprotein amine dehydrogenase"/>
    <property type="match status" value="1"/>
</dbReference>
<feature type="repeat" description="WD" evidence="7">
    <location>
        <begin position="310"/>
        <end position="342"/>
    </location>
</feature>
<dbReference type="GO" id="GO:0000387">
    <property type="term" value="P:spliceosomal snRNP assembly"/>
    <property type="evidence" value="ECO:0007669"/>
    <property type="project" value="TreeGrafter"/>
</dbReference>
<evidence type="ECO:0000256" key="1">
    <source>
        <dbReference type="ARBA" id="ARBA00022574"/>
    </source>
</evidence>
<accession>R8BFW7</accession>
<dbReference type="GeneID" id="19326907"/>
<dbReference type="PANTHER" id="PTHR19877:SF13">
    <property type="entry name" value="SERINE-THREONINE KINASE RECEPTOR-ASSOCIATED PROTEIN"/>
    <property type="match status" value="1"/>
</dbReference>
<protein>
    <recommendedName>
        <fullName evidence="6">Serine-threonine kinase receptor-associated protein</fullName>
    </recommendedName>
</protein>
<keyword evidence="4" id="KW-0508">mRNA splicing</keyword>
<dbReference type="PROSITE" id="PS00678">
    <property type="entry name" value="WD_REPEATS_1"/>
    <property type="match status" value="1"/>
</dbReference>
<evidence type="ECO:0000256" key="5">
    <source>
        <dbReference type="ARBA" id="ARBA00038394"/>
    </source>
</evidence>
<dbReference type="HOGENOM" id="CLU_000288_57_6_1"/>
<dbReference type="RefSeq" id="XP_007916999.1">
    <property type="nucleotide sequence ID" value="XM_007918808.1"/>
</dbReference>
<keyword evidence="3" id="KW-0677">Repeat</keyword>
<dbReference type="PANTHER" id="PTHR19877">
    <property type="entry name" value="EUKARYOTIC TRANSLATION INITIATION FACTOR 3 SUBUNIT I"/>
    <property type="match status" value="1"/>
</dbReference>
<evidence type="ECO:0000256" key="4">
    <source>
        <dbReference type="ARBA" id="ARBA00023187"/>
    </source>
</evidence>
<dbReference type="eggNOG" id="KOG0278">
    <property type="taxonomic scope" value="Eukaryota"/>
</dbReference>
<feature type="repeat" description="WD" evidence="7">
    <location>
        <begin position="61"/>
        <end position="102"/>
    </location>
</feature>
<dbReference type="SUPFAM" id="SSF50978">
    <property type="entry name" value="WD40 repeat-like"/>
    <property type="match status" value="1"/>
</dbReference>
<dbReference type="AlphaFoldDB" id="R8BFW7"/>
<dbReference type="PROSITE" id="PS50294">
    <property type="entry name" value="WD_REPEATS_REGION"/>
    <property type="match status" value="2"/>
</dbReference>
<keyword evidence="9" id="KW-1185">Reference proteome</keyword>
<evidence type="ECO:0000313" key="8">
    <source>
        <dbReference type="EMBL" id="EON98206.1"/>
    </source>
</evidence>
<dbReference type="InterPro" id="IPR001680">
    <property type="entry name" value="WD40_rpt"/>
</dbReference>
<gene>
    <name evidence="8" type="ORF">UCRPA7_6269</name>
</gene>
<dbReference type="EMBL" id="KB933225">
    <property type="protein sequence ID" value="EON98206.1"/>
    <property type="molecule type" value="Genomic_DNA"/>
</dbReference>
<name>R8BFW7_PHAM7</name>
<evidence type="ECO:0000256" key="7">
    <source>
        <dbReference type="PROSITE-ProRule" id="PRU00221"/>
    </source>
</evidence>
<keyword evidence="2" id="KW-0507">mRNA processing</keyword>
<organism evidence="8 9">
    <name type="scientific">Phaeoacremonium minimum (strain UCR-PA7)</name>
    <name type="common">Esca disease fungus</name>
    <name type="synonym">Togninia minima</name>
    <dbReference type="NCBI Taxonomy" id="1286976"/>
    <lineage>
        <taxon>Eukaryota</taxon>
        <taxon>Fungi</taxon>
        <taxon>Dikarya</taxon>
        <taxon>Ascomycota</taxon>
        <taxon>Pezizomycotina</taxon>
        <taxon>Sordariomycetes</taxon>
        <taxon>Sordariomycetidae</taxon>
        <taxon>Togniniales</taxon>
        <taxon>Togniniaceae</taxon>
        <taxon>Phaeoacremonium</taxon>
    </lineage>
</organism>
<dbReference type="OrthoDB" id="408728at2759"/>
<dbReference type="Pfam" id="PF00400">
    <property type="entry name" value="WD40"/>
    <property type="match status" value="3"/>
</dbReference>
<dbReference type="KEGG" id="tmn:UCRPA7_6269"/>
<keyword evidence="1 7" id="KW-0853">WD repeat</keyword>
<dbReference type="GO" id="GO:0003723">
    <property type="term" value="F:RNA binding"/>
    <property type="evidence" value="ECO:0007669"/>
    <property type="project" value="TreeGrafter"/>
</dbReference>
<evidence type="ECO:0000256" key="6">
    <source>
        <dbReference type="ARBA" id="ARBA00040390"/>
    </source>
</evidence>
<dbReference type="InterPro" id="IPR036322">
    <property type="entry name" value="WD40_repeat_dom_sf"/>
</dbReference>
<dbReference type="InterPro" id="IPR019775">
    <property type="entry name" value="WD40_repeat_CS"/>
</dbReference>
<reference evidence="9" key="1">
    <citation type="journal article" date="2013" name="Genome Announc.">
        <title>Draft genome sequence of the ascomycete Phaeoacremonium aleophilum strain UCR-PA7, a causal agent of the esca disease complex in grapevines.</title>
        <authorList>
            <person name="Blanco-Ulate B."/>
            <person name="Rolshausen P."/>
            <person name="Cantu D."/>
        </authorList>
    </citation>
    <scope>NUCLEOTIDE SEQUENCE [LARGE SCALE GENOMIC DNA]</scope>
    <source>
        <strain evidence="9">UCR-PA7</strain>
    </source>
</reference>
<evidence type="ECO:0000256" key="2">
    <source>
        <dbReference type="ARBA" id="ARBA00022664"/>
    </source>
</evidence>
<evidence type="ECO:0000313" key="9">
    <source>
        <dbReference type="Proteomes" id="UP000014074"/>
    </source>
</evidence>
<comment type="similarity">
    <text evidence="5">Belongs to the WD repeat STRAP family.</text>
</comment>
<sequence>MASEAPLRQYVPLTCHGHSRPVPHVCFSPLEKDDVYYMISACKDGNPMLRDGQTGDWIGTFIGHKGAVWQARLSPDAGTAVTASADFTARIWDTHTGELHYVLQHDHIVRAVAYPYDNSTMVATGGFEKKLRIFDLQEVKPEIVSPTTNGNGASSPIVKAVTIPTSQAFEIGAGSHDKPIKFIVWAKDYSSIITAADNTLRWFDLPTRSCVRSEVLDGEIKSCELVSLAPGYTSPSDIGGGEPVLCVAAGKTVYFWGGPKADVEIKRISLSHSIASVGLDMKGKKFVVGEEPGTWARVYDWEDGSELDINKGHHGPIWSIAFAPDGKLYATSSEDGTIKLWKNCEGYYGLWRGGAPVAPSEQTA</sequence>
<proteinExistence type="inferred from homology"/>
<dbReference type="Proteomes" id="UP000014074">
    <property type="component" value="Unassembled WGS sequence"/>
</dbReference>